<evidence type="ECO:0000259" key="8">
    <source>
        <dbReference type="PROSITE" id="PS51144"/>
    </source>
</evidence>
<evidence type="ECO:0000256" key="5">
    <source>
        <dbReference type="ARBA" id="ARBA00023239"/>
    </source>
</evidence>
<dbReference type="PROSITE" id="PS51144">
    <property type="entry name" value="ALPHA_CA_2"/>
    <property type="match status" value="1"/>
</dbReference>
<evidence type="ECO:0000256" key="7">
    <source>
        <dbReference type="SAM" id="MobiDB-lite"/>
    </source>
</evidence>
<dbReference type="Gene3D" id="3.10.200.10">
    <property type="entry name" value="Alpha carbonic anhydrase"/>
    <property type="match status" value="1"/>
</dbReference>
<feature type="region of interest" description="Disordered" evidence="7">
    <location>
        <begin position="229"/>
        <end position="248"/>
    </location>
</feature>
<keyword evidence="4" id="KW-0862">Zinc</keyword>
<dbReference type="EC" id="4.2.1.1" evidence="2"/>
<gene>
    <name evidence="9" type="ORF">JDV02_010778</name>
</gene>
<comment type="catalytic activity">
    <reaction evidence="6">
        <text>hydrogencarbonate + H(+) = CO2 + H2O</text>
        <dbReference type="Rhea" id="RHEA:10748"/>
        <dbReference type="ChEBI" id="CHEBI:15377"/>
        <dbReference type="ChEBI" id="CHEBI:15378"/>
        <dbReference type="ChEBI" id="CHEBI:16526"/>
        <dbReference type="ChEBI" id="CHEBI:17544"/>
        <dbReference type="EC" id="4.2.1.1"/>
    </reaction>
</comment>
<feature type="domain" description="Alpha-carbonic anhydrase" evidence="8">
    <location>
        <begin position="91"/>
        <end position="354"/>
    </location>
</feature>
<dbReference type="GO" id="GO:0008270">
    <property type="term" value="F:zinc ion binding"/>
    <property type="evidence" value="ECO:0007669"/>
    <property type="project" value="InterPro"/>
</dbReference>
<dbReference type="Pfam" id="PF00194">
    <property type="entry name" value="Carb_anhydrase"/>
    <property type="match status" value="1"/>
</dbReference>
<dbReference type="Proteomes" id="UP000829364">
    <property type="component" value="Chromosome 14"/>
</dbReference>
<dbReference type="SMART" id="SM01057">
    <property type="entry name" value="Carb_anhydrase"/>
    <property type="match status" value="1"/>
</dbReference>
<evidence type="ECO:0000313" key="9">
    <source>
        <dbReference type="EMBL" id="UNI25073.1"/>
    </source>
</evidence>
<feature type="compositionally biased region" description="Acidic residues" evidence="7">
    <location>
        <begin position="229"/>
        <end position="240"/>
    </location>
</feature>
<organism evidence="9 10">
    <name type="scientific">Purpureocillium takamizusanense</name>
    <dbReference type="NCBI Taxonomy" id="2060973"/>
    <lineage>
        <taxon>Eukaryota</taxon>
        <taxon>Fungi</taxon>
        <taxon>Dikarya</taxon>
        <taxon>Ascomycota</taxon>
        <taxon>Pezizomycotina</taxon>
        <taxon>Sordariomycetes</taxon>
        <taxon>Hypocreomycetidae</taxon>
        <taxon>Hypocreales</taxon>
        <taxon>Ophiocordycipitaceae</taxon>
        <taxon>Purpureocillium</taxon>
    </lineage>
</organism>
<name>A0A9Q8QSZ2_9HYPO</name>
<evidence type="ECO:0000256" key="6">
    <source>
        <dbReference type="ARBA" id="ARBA00048348"/>
    </source>
</evidence>
<evidence type="ECO:0000313" key="10">
    <source>
        <dbReference type="Proteomes" id="UP000829364"/>
    </source>
</evidence>
<keyword evidence="10" id="KW-1185">Reference proteome</keyword>
<dbReference type="InterPro" id="IPR036398">
    <property type="entry name" value="CA_dom_sf"/>
</dbReference>
<reference evidence="9" key="1">
    <citation type="submission" date="2021-11" db="EMBL/GenBank/DDBJ databases">
        <title>Purpureocillium_takamizusanense_genome.</title>
        <authorList>
            <person name="Nguyen N.-H."/>
        </authorList>
    </citation>
    <scope>NUCLEOTIDE SEQUENCE</scope>
    <source>
        <strain evidence="9">PT3</strain>
    </source>
</reference>
<protein>
    <recommendedName>
        <fullName evidence="2">carbonic anhydrase</fullName>
        <ecNumber evidence="2">4.2.1.1</ecNumber>
    </recommendedName>
</protein>
<dbReference type="OrthoDB" id="429145at2759"/>
<dbReference type="InterPro" id="IPR041891">
    <property type="entry name" value="Alpha_CA_prokaryot-like"/>
</dbReference>
<keyword evidence="3" id="KW-0479">Metal-binding</keyword>
<dbReference type="InterPro" id="IPR001148">
    <property type="entry name" value="CA_dom"/>
</dbReference>
<dbReference type="KEGG" id="ptkz:JDV02_010778"/>
<dbReference type="AlphaFoldDB" id="A0A9Q8QSZ2"/>
<dbReference type="RefSeq" id="XP_047848554.1">
    <property type="nucleotide sequence ID" value="XM_047992540.1"/>
</dbReference>
<evidence type="ECO:0000256" key="3">
    <source>
        <dbReference type="ARBA" id="ARBA00022723"/>
    </source>
</evidence>
<accession>A0A9Q8QSZ2</accession>
<evidence type="ECO:0000256" key="2">
    <source>
        <dbReference type="ARBA" id="ARBA00012925"/>
    </source>
</evidence>
<proteinExistence type="inferred from homology"/>
<dbReference type="CDD" id="cd03124">
    <property type="entry name" value="alpha_CA_prokaryotic_like"/>
    <property type="match status" value="1"/>
</dbReference>
<sequence length="365" mass="39198">MFFCFQASRCGVGARSSLSSRKSKLCSKFEPDPRLPHHSLLPSLSSCCEMYFRAVATAGLVFLCLTGQVSASCAYGTILEPRPEGGAVKVNTFGYSGEKGPASWVNLDPTKNALCAHGSKQSPIDMSPGSFAVIRGRNLSLSIPDRAAGGTDFENLGTTVEVVVAAGGGGNMTFEHVPYTLQQFHFHLPSEHLDNGTSMAMEMHMVWQGPAAGQIAVIANFIDINDDDNDNDDDDVDEDTTAGNASTTKNTALLDEVLGSVDKIARPGTKTETGALKMSELVEVLSAGSFQTYEGSLTTPPCTEGVRWLVSTQKLAIKPGTFKMARSVIGFNARFLQNNVGVRKRTQKRLRVGTVPRIPIPYPWA</sequence>
<dbReference type="PANTHER" id="PTHR18952:SF265">
    <property type="entry name" value="CARBONIC ANHYDRASE"/>
    <property type="match status" value="1"/>
</dbReference>
<dbReference type="GO" id="GO:0004089">
    <property type="term" value="F:carbonate dehydratase activity"/>
    <property type="evidence" value="ECO:0007669"/>
    <property type="project" value="UniProtKB-EC"/>
</dbReference>
<dbReference type="GeneID" id="72072721"/>
<evidence type="ECO:0000256" key="1">
    <source>
        <dbReference type="ARBA" id="ARBA00010718"/>
    </source>
</evidence>
<dbReference type="EMBL" id="CP086367">
    <property type="protein sequence ID" value="UNI25073.1"/>
    <property type="molecule type" value="Genomic_DNA"/>
</dbReference>
<dbReference type="InterPro" id="IPR023561">
    <property type="entry name" value="Carbonic_anhydrase_a-class"/>
</dbReference>
<comment type="similarity">
    <text evidence="1">Belongs to the alpha-carbonic anhydrase family.</text>
</comment>
<evidence type="ECO:0000256" key="4">
    <source>
        <dbReference type="ARBA" id="ARBA00022833"/>
    </source>
</evidence>
<dbReference type="PANTHER" id="PTHR18952">
    <property type="entry name" value="CARBONIC ANHYDRASE"/>
    <property type="match status" value="1"/>
</dbReference>
<dbReference type="SUPFAM" id="SSF51069">
    <property type="entry name" value="Carbonic anhydrase"/>
    <property type="match status" value="1"/>
</dbReference>
<keyword evidence="5" id="KW-0456">Lyase</keyword>